<dbReference type="FunFam" id="1.20.1740.10:FF:000001">
    <property type="entry name" value="Amino acid permease"/>
    <property type="match status" value="1"/>
</dbReference>
<feature type="transmembrane region" description="Helical" evidence="7">
    <location>
        <begin position="66"/>
        <end position="84"/>
    </location>
</feature>
<feature type="transmembrane region" description="Helical" evidence="7">
    <location>
        <begin position="104"/>
        <end position="124"/>
    </location>
</feature>
<feature type="transmembrane region" description="Helical" evidence="7">
    <location>
        <begin position="136"/>
        <end position="159"/>
    </location>
</feature>
<evidence type="ECO:0000259" key="8">
    <source>
        <dbReference type="Pfam" id="PF00324"/>
    </source>
</evidence>
<dbReference type="AlphaFoldDB" id="A0A9X7Z9M6"/>
<proteinExistence type="predicted"/>
<dbReference type="PIRSF" id="PIRSF006060">
    <property type="entry name" value="AA_transporter"/>
    <property type="match status" value="1"/>
</dbReference>
<comment type="subcellular location">
    <subcellularLocation>
        <location evidence="1">Membrane</location>
        <topology evidence="1">Multi-pass membrane protein</topology>
    </subcellularLocation>
</comment>
<evidence type="ECO:0000313" key="9">
    <source>
        <dbReference type="EMBL" id="QSO49818.1"/>
    </source>
</evidence>
<feature type="transmembrane region" description="Helical" evidence="7">
    <location>
        <begin position="179"/>
        <end position="198"/>
    </location>
</feature>
<keyword evidence="5 7" id="KW-1133">Transmembrane helix</keyword>
<dbReference type="KEGG" id="afx:JZ786_11280"/>
<keyword evidence="2" id="KW-0813">Transport</keyword>
<accession>A0A9X7Z9M6</accession>
<dbReference type="PANTHER" id="PTHR43495">
    <property type="entry name" value="GABA PERMEASE"/>
    <property type="match status" value="1"/>
</dbReference>
<dbReference type="PANTHER" id="PTHR43495:SF5">
    <property type="entry name" value="GAMMA-AMINOBUTYRIC ACID PERMEASE"/>
    <property type="match status" value="1"/>
</dbReference>
<dbReference type="GO" id="GO:0006865">
    <property type="term" value="P:amino acid transport"/>
    <property type="evidence" value="ECO:0007669"/>
    <property type="project" value="UniProtKB-KW"/>
</dbReference>
<feature type="transmembrane region" description="Helical" evidence="7">
    <location>
        <begin position="383"/>
        <end position="404"/>
    </location>
</feature>
<sequence length="439" mass="47892">MLAIGGVIGVGLFYGASLSVKIAGPAVLIGFIICGAIAGIVMRALGEMTVERPVSGSFRDYAETHLGRGVGFVTGWMWWFFWTATVMSELAAIGKLIQFWFSHFPAWIPGFIALILFTISNLLAVKVFGEVEYWFAILKVLAVALFMVFGVLIMLVGVFNHGHPVGVSALWKYGGFMPNGFAAVFASMSLVVQAYSGIETLAVEAGETRNPVKNIRRAFSAVTFRILVLYIGSIFIMLCAFPWTYLTAHSGSPYVLLFAKVGIPLAATVVNIIIITSGLSSCNTGLYGGSRMLYSMAVESNPRSSLARVNSNQVPHGAVWLTALMISIGTLITYLAPNYVYIWITSASAFASLWTWGVILVSELVFRARAKRDGVTVGMPMPWWPTLPVVGLVLLVVAFIAIVTSPYTRVSVWSGLIFLFLLMVYYAVRGRKTYRMTQS</sequence>
<organism evidence="9 10">
    <name type="scientific">Alicyclobacillus mengziensis</name>
    <dbReference type="NCBI Taxonomy" id="2931921"/>
    <lineage>
        <taxon>Bacteria</taxon>
        <taxon>Bacillati</taxon>
        <taxon>Bacillota</taxon>
        <taxon>Bacilli</taxon>
        <taxon>Bacillales</taxon>
        <taxon>Alicyclobacillaceae</taxon>
        <taxon>Alicyclobacillus</taxon>
    </lineage>
</organism>
<protein>
    <submittedName>
        <fullName evidence="9">Amino acid permease</fullName>
    </submittedName>
</protein>
<name>A0A9X7Z9M6_9BACL</name>
<evidence type="ECO:0000256" key="1">
    <source>
        <dbReference type="ARBA" id="ARBA00004141"/>
    </source>
</evidence>
<keyword evidence="6 7" id="KW-0472">Membrane</keyword>
<dbReference type="Gene3D" id="1.20.1740.10">
    <property type="entry name" value="Amino acid/polyamine transporter I"/>
    <property type="match status" value="1"/>
</dbReference>
<feature type="transmembrane region" description="Helical" evidence="7">
    <location>
        <begin position="219"/>
        <end position="243"/>
    </location>
</feature>
<dbReference type="GO" id="GO:0016020">
    <property type="term" value="C:membrane"/>
    <property type="evidence" value="ECO:0007669"/>
    <property type="project" value="UniProtKB-SubCell"/>
</dbReference>
<feature type="transmembrane region" description="Helical" evidence="7">
    <location>
        <begin position="410"/>
        <end position="428"/>
    </location>
</feature>
<feature type="transmembrane region" description="Helical" evidence="7">
    <location>
        <begin position="342"/>
        <end position="362"/>
    </location>
</feature>
<gene>
    <name evidence="9" type="ORF">JZ786_11280</name>
</gene>
<evidence type="ECO:0000256" key="2">
    <source>
        <dbReference type="ARBA" id="ARBA00022448"/>
    </source>
</evidence>
<evidence type="ECO:0000313" key="10">
    <source>
        <dbReference type="Proteomes" id="UP000663505"/>
    </source>
</evidence>
<feature type="transmembrane region" description="Helical" evidence="7">
    <location>
        <begin position="263"/>
        <end position="286"/>
    </location>
</feature>
<feature type="transmembrane region" description="Helical" evidence="7">
    <location>
        <begin position="318"/>
        <end position="336"/>
    </location>
</feature>
<dbReference type="GO" id="GO:0055085">
    <property type="term" value="P:transmembrane transport"/>
    <property type="evidence" value="ECO:0007669"/>
    <property type="project" value="InterPro"/>
</dbReference>
<evidence type="ECO:0000256" key="6">
    <source>
        <dbReference type="ARBA" id="ARBA00023136"/>
    </source>
</evidence>
<evidence type="ECO:0000256" key="4">
    <source>
        <dbReference type="ARBA" id="ARBA00022970"/>
    </source>
</evidence>
<keyword evidence="3 7" id="KW-0812">Transmembrane</keyword>
<feature type="transmembrane region" description="Helical" evidence="7">
    <location>
        <begin position="22"/>
        <end position="45"/>
    </location>
</feature>
<evidence type="ECO:0000256" key="5">
    <source>
        <dbReference type="ARBA" id="ARBA00022989"/>
    </source>
</evidence>
<reference evidence="9 10" key="1">
    <citation type="submission" date="2021-02" db="EMBL/GenBank/DDBJ databases">
        <title>Alicyclobacillus curvatus sp. nov. and Alicyclobacillus mengziensis sp. nov., two acidophilic bacteria isolated from acid mine drainage.</title>
        <authorList>
            <person name="Huang Y."/>
        </authorList>
    </citation>
    <scope>NUCLEOTIDE SEQUENCE [LARGE SCALE GENOMIC DNA]</scope>
    <source>
        <strain evidence="9 10">S30H14</strain>
    </source>
</reference>
<evidence type="ECO:0000256" key="7">
    <source>
        <dbReference type="SAM" id="Phobius"/>
    </source>
</evidence>
<dbReference type="EMBL" id="CP071182">
    <property type="protein sequence ID" value="QSO49818.1"/>
    <property type="molecule type" value="Genomic_DNA"/>
</dbReference>
<dbReference type="Proteomes" id="UP000663505">
    <property type="component" value="Chromosome"/>
</dbReference>
<keyword evidence="4" id="KW-0029">Amino-acid transport</keyword>
<evidence type="ECO:0000256" key="3">
    <source>
        <dbReference type="ARBA" id="ARBA00022692"/>
    </source>
</evidence>
<keyword evidence="10" id="KW-1185">Reference proteome</keyword>
<feature type="domain" description="Amino acid permease/ SLC12A" evidence="8">
    <location>
        <begin position="1"/>
        <end position="424"/>
    </location>
</feature>
<dbReference type="Pfam" id="PF00324">
    <property type="entry name" value="AA_permease"/>
    <property type="match status" value="1"/>
</dbReference>
<dbReference type="InterPro" id="IPR004841">
    <property type="entry name" value="AA-permease/SLC12A_dom"/>
</dbReference>